<sequence length="222" mass="24877">MPVKLEDRPIAQVREETIDKLIVNYSHDVISQEAFERRLDAVMATESHQEMVDLVADLPLAADSEYQQRKEATLGKREHREPESKVTCILSNTSRKGFWEVPERLKVVDVLGSITLDFTEAQLPQRHVEIALSSFLGSVSIVIPEHFSVTSRVGDVLGSSEAYVPPSDVETSHIITVTGWSVLGSVDVSVKRNLRERWVAFANAMRETFGMGQRNNGDSRTK</sequence>
<evidence type="ECO:0000313" key="3">
    <source>
        <dbReference type="Proteomes" id="UP000288259"/>
    </source>
</evidence>
<evidence type="ECO:0000259" key="1">
    <source>
        <dbReference type="Pfam" id="PF09922"/>
    </source>
</evidence>
<gene>
    <name evidence="2" type="ORF">CWI71_10940</name>
</gene>
<reference evidence="3" key="1">
    <citation type="journal article" date="2018" name="Front. Microbiol.">
        <title>Genome-Based Analysis Reveals the Taxonomy and Diversity of the Family Idiomarinaceae.</title>
        <authorList>
            <person name="Liu Y."/>
            <person name="Lai Q."/>
            <person name="Shao Z."/>
        </authorList>
    </citation>
    <scope>NUCLEOTIDE SEQUENCE [LARGE SCALE GENOMIC DNA]</scope>
    <source>
        <strain evidence="3">CVS-6</strain>
    </source>
</reference>
<dbReference type="PANTHER" id="PTHR40763">
    <property type="entry name" value="MEMBRANE PROTEIN-RELATED"/>
    <property type="match status" value="1"/>
</dbReference>
<dbReference type="Proteomes" id="UP000288259">
    <property type="component" value="Unassembled WGS sequence"/>
</dbReference>
<feature type="domain" description="Cell wall-active antibiotics response LiaF-like C-terminal" evidence="1">
    <location>
        <begin position="97"/>
        <end position="160"/>
    </location>
</feature>
<organism evidence="2 3">
    <name type="scientific">Pseudidiomarina insulisalsae</name>
    <dbReference type="NCBI Taxonomy" id="575789"/>
    <lineage>
        <taxon>Bacteria</taxon>
        <taxon>Pseudomonadati</taxon>
        <taxon>Pseudomonadota</taxon>
        <taxon>Gammaproteobacteria</taxon>
        <taxon>Alteromonadales</taxon>
        <taxon>Idiomarinaceae</taxon>
        <taxon>Pseudidiomarina</taxon>
    </lineage>
</organism>
<evidence type="ECO:0000313" key="2">
    <source>
        <dbReference type="EMBL" id="RUO57917.1"/>
    </source>
</evidence>
<dbReference type="InterPro" id="IPR024425">
    <property type="entry name" value="LiaF-like_C"/>
</dbReference>
<comment type="caution">
    <text evidence="2">The sequence shown here is derived from an EMBL/GenBank/DDBJ whole genome shotgun (WGS) entry which is preliminary data.</text>
</comment>
<dbReference type="AlphaFoldDB" id="A0A432YAF0"/>
<dbReference type="OrthoDB" id="3625082at2"/>
<keyword evidence="3" id="KW-1185">Reference proteome</keyword>
<dbReference type="EMBL" id="PIPY01000012">
    <property type="protein sequence ID" value="RUO57917.1"/>
    <property type="molecule type" value="Genomic_DNA"/>
</dbReference>
<accession>A0A432YAF0</accession>
<dbReference type="RefSeq" id="WP_126755307.1">
    <property type="nucleotide sequence ID" value="NZ_PIPY01000012.1"/>
</dbReference>
<dbReference type="PANTHER" id="PTHR40763:SF5">
    <property type="entry name" value="MEMBRANE PROTEIN"/>
    <property type="match status" value="1"/>
</dbReference>
<proteinExistence type="predicted"/>
<protein>
    <recommendedName>
        <fullName evidence="1">Cell wall-active antibiotics response LiaF-like C-terminal domain-containing protein</fullName>
    </recommendedName>
</protein>
<dbReference type="Pfam" id="PF09922">
    <property type="entry name" value="LiaF-like_C"/>
    <property type="match status" value="1"/>
</dbReference>
<name>A0A432YAF0_9GAMM</name>